<accession>A0A9W7MQC6</accession>
<comment type="caution">
    <text evidence="2">The sequence shown here is derived from an EMBL/GenBank/DDBJ whole genome shotgun (WGS) entry which is preliminary data.</text>
</comment>
<evidence type="ECO:0000313" key="2">
    <source>
        <dbReference type="EMBL" id="GMJ08892.1"/>
    </source>
</evidence>
<dbReference type="InterPro" id="IPR046796">
    <property type="entry name" value="Transposase_32_dom"/>
</dbReference>
<dbReference type="OrthoDB" id="1714944at2759"/>
<name>A0A9W7MQC6_HIBTR</name>
<reference evidence="2" key="1">
    <citation type="submission" date="2023-05" db="EMBL/GenBank/DDBJ databases">
        <title>Genome and transcriptome analyses reveal genes involved in the formation of fine ridges on petal epidermal cells in Hibiscus trionum.</title>
        <authorList>
            <person name="Koshimizu S."/>
            <person name="Masuda S."/>
            <person name="Ishii T."/>
            <person name="Shirasu K."/>
            <person name="Hoshino A."/>
            <person name="Arita M."/>
        </authorList>
    </citation>
    <scope>NUCLEOTIDE SEQUENCE</scope>
    <source>
        <strain evidence="2">Hamamatsu line</strain>
    </source>
</reference>
<gene>
    <name evidence="2" type="ORF">HRI_004558400</name>
</gene>
<protein>
    <recommendedName>
        <fullName evidence="1">Putative plant transposon protein domain-containing protein</fullName>
    </recommendedName>
</protein>
<dbReference type="Proteomes" id="UP001165190">
    <property type="component" value="Unassembled WGS sequence"/>
</dbReference>
<sequence length="143" mass="16392">MYEPTLKLVFVQGHFIPQSASSINNLFNTVVNVDEHVLFVAEIIDEKLAMLVEDLCVPSALWSGTNARNFTMLRKFLTLPAQIWFQFINSRLLPSTHSTTISLDRMCLIHSIIKGRKIDVGQSFTTRLKGLLKRRLVYWLSLL</sequence>
<evidence type="ECO:0000313" key="3">
    <source>
        <dbReference type="Proteomes" id="UP001165190"/>
    </source>
</evidence>
<dbReference type="EMBL" id="BSYR01000053">
    <property type="protein sequence ID" value="GMJ08892.1"/>
    <property type="molecule type" value="Genomic_DNA"/>
</dbReference>
<dbReference type="Pfam" id="PF20167">
    <property type="entry name" value="Transposase_32"/>
    <property type="match status" value="1"/>
</dbReference>
<feature type="domain" description="Putative plant transposon protein" evidence="1">
    <location>
        <begin position="6"/>
        <end position="122"/>
    </location>
</feature>
<keyword evidence="3" id="KW-1185">Reference proteome</keyword>
<dbReference type="AlphaFoldDB" id="A0A9W7MQC6"/>
<evidence type="ECO:0000259" key="1">
    <source>
        <dbReference type="Pfam" id="PF20167"/>
    </source>
</evidence>
<organism evidence="2 3">
    <name type="scientific">Hibiscus trionum</name>
    <name type="common">Flower of an hour</name>
    <dbReference type="NCBI Taxonomy" id="183268"/>
    <lineage>
        <taxon>Eukaryota</taxon>
        <taxon>Viridiplantae</taxon>
        <taxon>Streptophyta</taxon>
        <taxon>Embryophyta</taxon>
        <taxon>Tracheophyta</taxon>
        <taxon>Spermatophyta</taxon>
        <taxon>Magnoliopsida</taxon>
        <taxon>eudicotyledons</taxon>
        <taxon>Gunneridae</taxon>
        <taxon>Pentapetalae</taxon>
        <taxon>rosids</taxon>
        <taxon>malvids</taxon>
        <taxon>Malvales</taxon>
        <taxon>Malvaceae</taxon>
        <taxon>Malvoideae</taxon>
        <taxon>Hibiscus</taxon>
    </lineage>
</organism>
<proteinExistence type="predicted"/>